<evidence type="ECO:0000259" key="4">
    <source>
        <dbReference type="Pfam" id="PF00135"/>
    </source>
</evidence>
<dbReference type="RefSeq" id="WP_146485852.1">
    <property type="nucleotide sequence ID" value="NZ_VIGX01000002.1"/>
</dbReference>
<comment type="caution">
    <text evidence="5">The sequence shown here is derived from an EMBL/GenBank/DDBJ whole genome shotgun (WGS) entry which is preliminary data.</text>
</comment>
<evidence type="ECO:0000256" key="2">
    <source>
        <dbReference type="ARBA" id="ARBA00022801"/>
    </source>
</evidence>
<dbReference type="AlphaFoldDB" id="A0A5C5S5F8"/>
<dbReference type="Gene3D" id="3.40.50.1820">
    <property type="entry name" value="alpha/beta hydrolase"/>
    <property type="match status" value="1"/>
</dbReference>
<dbReference type="InterPro" id="IPR050309">
    <property type="entry name" value="Type-B_Carboxylest/Lipase"/>
</dbReference>
<proteinExistence type="inferred from homology"/>
<dbReference type="GO" id="GO:0016787">
    <property type="term" value="F:hydrolase activity"/>
    <property type="evidence" value="ECO:0007669"/>
    <property type="project" value="UniProtKB-KW"/>
</dbReference>
<gene>
    <name evidence="5" type="ORF">FK530_04885</name>
</gene>
<keyword evidence="6" id="KW-1185">Reference proteome</keyword>
<reference evidence="5 6" key="1">
    <citation type="submission" date="2019-06" db="EMBL/GenBank/DDBJ databases">
        <title>Tsukamurella conjunctivitidis sp. nov., Tsukamurella assacharolytica sp. nov. and Tsukamurella sputae sp. nov. isolated from patients with conjunctivitis, bacteraemia (lymphoma) and respiratory infection (sputum) in Hong Kong.</title>
        <authorList>
            <person name="Teng J.L.L."/>
            <person name="Lee H.H."/>
            <person name="Fong J.Y.H."/>
            <person name="Fok K.M.N."/>
            <person name="Lau S.K.P."/>
            <person name="Woo P.C.Y."/>
        </authorList>
    </citation>
    <scope>NUCLEOTIDE SEQUENCE [LARGE SCALE GENOMIC DNA]</scope>
    <source>
        <strain evidence="5 6">HKU72</strain>
    </source>
</reference>
<dbReference type="InterPro" id="IPR029058">
    <property type="entry name" value="AB_hydrolase_fold"/>
</dbReference>
<evidence type="ECO:0000256" key="1">
    <source>
        <dbReference type="ARBA" id="ARBA00005964"/>
    </source>
</evidence>
<organism evidence="5 6">
    <name type="scientific">Tsukamurella conjunctivitidis</name>
    <dbReference type="NCBI Taxonomy" id="2592068"/>
    <lineage>
        <taxon>Bacteria</taxon>
        <taxon>Bacillati</taxon>
        <taxon>Actinomycetota</taxon>
        <taxon>Actinomycetes</taxon>
        <taxon>Mycobacteriales</taxon>
        <taxon>Tsukamurellaceae</taxon>
        <taxon>Tsukamurella</taxon>
    </lineage>
</organism>
<dbReference type="OrthoDB" id="3199405at2"/>
<dbReference type="Proteomes" id="UP000319375">
    <property type="component" value="Unassembled WGS sequence"/>
</dbReference>
<evidence type="ECO:0000313" key="5">
    <source>
        <dbReference type="EMBL" id="TWS29873.1"/>
    </source>
</evidence>
<dbReference type="SUPFAM" id="SSF53474">
    <property type="entry name" value="alpha/beta-Hydrolases"/>
    <property type="match status" value="1"/>
</dbReference>
<dbReference type="PROSITE" id="PS00122">
    <property type="entry name" value="CARBOXYLESTERASE_B_1"/>
    <property type="match status" value="1"/>
</dbReference>
<protein>
    <recommendedName>
        <fullName evidence="3">Carboxylic ester hydrolase</fullName>
        <ecNumber evidence="3">3.1.1.-</ecNumber>
    </recommendedName>
</protein>
<dbReference type="InterPro" id="IPR019819">
    <property type="entry name" value="Carboxylesterase_B_CS"/>
</dbReference>
<dbReference type="PROSITE" id="PS00941">
    <property type="entry name" value="CARBOXYLESTERASE_B_2"/>
    <property type="match status" value="1"/>
</dbReference>
<feature type="domain" description="Carboxylesterase type B" evidence="4">
    <location>
        <begin position="6"/>
        <end position="478"/>
    </location>
</feature>
<accession>A0A5C5S5F8</accession>
<dbReference type="Pfam" id="PF00135">
    <property type="entry name" value="COesterase"/>
    <property type="match status" value="1"/>
</dbReference>
<evidence type="ECO:0000313" key="6">
    <source>
        <dbReference type="Proteomes" id="UP000319375"/>
    </source>
</evidence>
<evidence type="ECO:0000256" key="3">
    <source>
        <dbReference type="RuleBase" id="RU361235"/>
    </source>
</evidence>
<dbReference type="EMBL" id="VIGX01000002">
    <property type="protein sequence ID" value="TWS29873.1"/>
    <property type="molecule type" value="Genomic_DNA"/>
</dbReference>
<name>A0A5C5S5F8_9ACTN</name>
<dbReference type="InterPro" id="IPR019826">
    <property type="entry name" value="Carboxylesterase_B_AS"/>
</dbReference>
<comment type="similarity">
    <text evidence="1 3">Belongs to the type-B carboxylesterase/lipase family.</text>
</comment>
<dbReference type="InterPro" id="IPR002018">
    <property type="entry name" value="CarbesteraseB"/>
</dbReference>
<dbReference type="EC" id="3.1.1.-" evidence="3"/>
<keyword evidence="2 3" id="KW-0378">Hydrolase</keyword>
<sequence>MTGERDTVVETESGAVRGVRRGRVRSWRGIPFAAPPVGALRWRAPQPVAAWSGVRAADDFRNAAVQHPRSTPVGFRRYQPVDEDCLTLNVVAPTASGGAPRPVMVFIHGGAYLMGSSGTPLYLGNSLVERGDVVFVSINYRLAALGCLDLTEFSTADRPIDGNLALRDQVAALEWVQRNIATFGGDPGNVTIFGESAGGNAVTTLLATPAARGLFHRAIAQSSAPTLTVDRDLARSRGRAFVDLLGGSAQLGTDATTISRTAHRLVRSLEQDEPGVVPFGPTVDGDFLPEDPLAAIAGGRGAPVPLIIGTNRDEGTLFTRKGDLAKPSEETMLRALGATADQLSGLRAVYPDLRAAWPTLLGDQWFWAPSVPIAEAHSRFAPTFMYRYDYAPTALRLLRFGATHASELLAVFGVFSGRLGLVATGERAAARRVETQVQDHWLAFARTGRPLSTWPAYDGAARSTLVIGTRTTVEDDPDGARRRAWAASGLPGTAVPVADPAGDSLPQ</sequence>
<dbReference type="PANTHER" id="PTHR11559">
    <property type="entry name" value="CARBOXYLESTERASE"/>
    <property type="match status" value="1"/>
</dbReference>